<evidence type="ECO:0000259" key="2">
    <source>
        <dbReference type="Pfam" id="PF13622"/>
    </source>
</evidence>
<sequence>MHDGVFRRDGGKFIPSDQSRGPWNPDFLHGGPVVGLMAHALQQAADRPDLRLARLTVDLLRPVPKQPLTVATETVRPGKRLQLLEGRLLADGNEVTRASALFLEHGSPSVPEHGRFPATGLTPPEENNPLSLAEAADWGTRYSPEGFHTTAQAVVLSGTQGKGHGKVWMRLPLPLIAGEPTDPLVTAATLCDFGNGVGQLHLGANQGSINADVTLYLHRAPRGEWLGLEASGRMQDNGMGLVETTLFDGDGPVGRVLQATIAMG</sequence>
<organism evidence="4 5">
    <name type="scientific">Aquisalimonas asiatica</name>
    <dbReference type="NCBI Taxonomy" id="406100"/>
    <lineage>
        <taxon>Bacteria</taxon>
        <taxon>Pseudomonadati</taxon>
        <taxon>Pseudomonadota</taxon>
        <taxon>Gammaproteobacteria</taxon>
        <taxon>Chromatiales</taxon>
        <taxon>Ectothiorhodospiraceae</taxon>
        <taxon>Aquisalimonas</taxon>
    </lineage>
</organism>
<accession>A0A1H8V8D0</accession>
<evidence type="ECO:0000313" key="4">
    <source>
        <dbReference type="EMBL" id="SEP11685.1"/>
    </source>
</evidence>
<keyword evidence="5" id="KW-1185">Reference proteome</keyword>
<dbReference type="EMBL" id="FOEG01000010">
    <property type="protein sequence ID" value="SEP11685.1"/>
    <property type="molecule type" value="Genomic_DNA"/>
</dbReference>
<dbReference type="SUPFAM" id="SSF54637">
    <property type="entry name" value="Thioesterase/thiol ester dehydrase-isomerase"/>
    <property type="match status" value="2"/>
</dbReference>
<reference evidence="4 5" key="1">
    <citation type="submission" date="2016-10" db="EMBL/GenBank/DDBJ databases">
        <authorList>
            <person name="de Groot N.N."/>
        </authorList>
    </citation>
    <scope>NUCLEOTIDE SEQUENCE [LARGE SCALE GENOMIC DNA]</scope>
    <source>
        <strain evidence="4 5">CGMCC 1.6291</strain>
    </source>
</reference>
<gene>
    <name evidence="4" type="ORF">SAMN04488052_110102</name>
</gene>
<evidence type="ECO:0000259" key="3">
    <source>
        <dbReference type="Pfam" id="PF20789"/>
    </source>
</evidence>
<feature type="domain" description="Acyl-CoA thioesterase-like N-terminal HotDog" evidence="2">
    <location>
        <begin position="20"/>
        <end position="102"/>
    </location>
</feature>
<dbReference type="Proteomes" id="UP000199657">
    <property type="component" value="Unassembled WGS sequence"/>
</dbReference>
<evidence type="ECO:0000313" key="5">
    <source>
        <dbReference type="Proteomes" id="UP000199657"/>
    </source>
</evidence>
<dbReference type="OrthoDB" id="1413770at2"/>
<dbReference type="STRING" id="406100.SAMN04488052_110102"/>
<dbReference type="InterPro" id="IPR049449">
    <property type="entry name" value="TesB_ACOT8-like_N"/>
</dbReference>
<name>A0A1H8V8D0_9GAMM</name>
<proteinExistence type="predicted"/>
<dbReference type="Pfam" id="PF13622">
    <property type="entry name" value="4HBT_3"/>
    <property type="match status" value="1"/>
</dbReference>
<dbReference type="Pfam" id="PF20789">
    <property type="entry name" value="4HBT_3C"/>
    <property type="match status" value="1"/>
</dbReference>
<dbReference type="Gene3D" id="2.40.160.210">
    <property type="entry name" value="Acyl-CoA thioesterase, double hotdog domain"/>
    <property type="match status" value="1"/>
</dbReference>
<feature type="region of interest" description="Disordered" evidence="1">
    <location>
        <begin position="1"/>
        <end position="24"/>
    </location>
</feature>
<dbReference type="InterPro" id="IPR029069">
    <property type="entry name" value="HotDog_dom_sf"/>
</dbReference>
<dbReference type="InterPro" id="IPR042171">
    <property type="entry name" value="Acyl-CoA_hotdog"/>
</dbReference>
<feature type="compositionally biased region" description="Basic and acidic residues" evidence="1">
    <location>
        <begin position="1"/>
        <end position="11"/>
    </location>
</feature>
<dbReference type="InterPro" id="IPR049450">
    <property type="entry name" value="ACOT8-like_C"/>
</dbReference>
<dbReference type="AlphaFoldDB" id="A0A1H8V8D0"/>
<feature type="domain" description="Acyl-CoA thioesterase-like C-terminal" evidence="3">
    <location>
        <begin position="130"/>
        <end position="260"/>
    </location>
</feature>
<evidence type="ECO:0000256" key="1">
    <source>
        <dbReference type="SAM" id="MobiDB-lite"/>
    </source>
</evidence>
<protein>
    <submittedName>
        <fullName evidence="4">Acyl-CoA thioesterase</fullName>
    </submittedName>
</protein>
<dbReference type="RefSeq" id="WP_091645780.1">
    <property type="nucleotide sequence ID" value="NZ_FOEG01000010.1"/>
</dbReference>